<keyword evidence="1" id="KW-1133">Transmembrane helix</keyword>
<dbReference type="OrthoDB" id="228033at2"/>
<keyword evidence="1" id="KW-0472">Membrane</keyword>
<feature type="domain" description="DUF4178" evidence="2">
    <location>
        <begin position="61"/>
        <end position="194"/>
    </location>
</feature>
<protein>
    <recommendedName>
        <fullName evidence="2">DUF4178 domain-containing protein</fullName>
    </recommendedName>
</protein>
<evidence type="ECO:0000256" key="1">
    <source>
        <dbReference type="SAM" id="Phobius"/>
    </source>
</evidence>
<keyword evidence="4" id="KW-1185">Reference proteome</keyword>
<sequence>MTGTVRAINCPSCGAGQDVLGGGRVQTHVCPYCGGVLDAHEDFRLIAQYADMERPHSPLSLGDTGRIEGVSFTVIGKVGWVERYGGRTWHWLDHQIYSPTHGYAWITLEASGHLTFTRRLRRQPSLWYSARDVELAERRPRVWLGDRQYDYYESSLAEIDFVEGAFNWTPRLGDATSTVTFVGPDGMLALNRGEGSAEREVELTRLLSDAEQGSFGIDHPAPRASHPLTAPGPWANGPFFKATAMAFLVLSVLLLLFTMMSGGPTLARTDRVSLDALPLTLEFETDASMNLISIDLQTDVTNGWAFFELELEDAEGETLFEGGREVSYYFGRDSEGTWTEGSRSGTLTFRSPAAQSYTLHVDMTEFGSGEVGTRQTNSWISATARGRTYSPSPMWKTVFLFGLVFAACFAYDHWRRNRKFAGSDWSDDD</sequence>
<dbReference type="EMBL" id="LPXO01000001">
    <property type="protein sequence ID" value="KUF12462.1"/>
    <property type="molecule type" value="Genomic_DNA"/>
</dbReference>
<dbReference type="RefSeq" id="WP_058860408.1">
    <property type="nucleotide sequence ID" value="NZ_LPXO01000001.1"/>
</dbReference>
<reference evidence="3 4" key="1">
    <citation type="submission" date="2015-12" db="EMBL/GenBank/DDBJ databases">
        <authorList>
            <person name="Shamseldin A."/>
            <person name="Moawad H."/>
            <person name="Abd El-Rahim W.M."/>
            <person name="Sadowsky M.J."/>
        </authorList>
    </citation>
    <scope>NUCLEOTIDE SEQUENCE [LARGE SCALE GENOMIC DNA]</scope>
    <source>
        <strain evidence="3 4">SJ5A-1</strain>
    </source>
</reference>
<name>A0A0W7WPD5_9RHOB</name>
<proteinExistence type="predicted"/>
<evidence type="ECO:0000313" key="3">
    <source>
        <dbReference type="EMBL" id="KUF12462.1"/>
    </source>
</evidence>
<feature type="transmembrane region" description="Helical" evidence="1">
    <location>
        <begin position="239"/>
        <end position="260"/>
    </location>
</feature>
<dbReference type="STRING" id="1685382.AVJ23_01650"/>
<keyword evidence="1" id="KW-0812">Transmembrane</keyword>
<organism evidence="3 4">
    <name type="scientific">Pseudoponticoccus marisrubri</name>
    <dbReference type="NCBI Taxonomy" id="1685382"/>
    <lineage>
        <taxon>Bacteria</taxon>
        <taxon>Pseudomonadati</taxon>
        <taxon>Pseudomonadota</taxon>
        <taxon>Alphaproteobacteria</taxon>
        <taxon>Rhodobacterales</taxon>
        <taxon>Roseobacteraceae</taxon>
        <taxon>Pseudoponticoccus</taxon>
    </lineage>
</organism>
<comment type="caution">
    <text evidence="3">The sequence shown here is derived from an EMBL/GenBank/DDBJ whole genome shotgun (WGS) entry which is preliminary data.</text>
</comment>
<gene>
    <name evidence="3" type="ORF">AVJ23_01650</name>
</gene>
<evidence type="ECO:0000259" key="2">
    <source>
        <dbReference type="Pfam" id="PF13785"/>
    </source>
</evidence>
<dbReference type="Pfam" id="PF13785">
    <property type="entry name" value="DUF4178"/>
    <property type="match status" value="1"/>
</dbReference>
<dbReference type="InterPro" id="IPR025235">
    <property type="entry name" value="DUF4178"/>
</dbReference>
<dbReference type="Proteomes" id="UP000054396">
    <property type="component" value="Unassembled WGS sequence"/>
</dbReference>
<dbReference type="AlphaFoldDB" id="A0A0W7WPD5"/>
<evidence type="ECO:0000313" key="4">
    <source>
        <dbReference type="Proteomes" id="UP000054396"/>
    </source>
</evidence>
<feature type="transmembrane region" description="Helical" evidence="1">
    <location>
        <begin position="394"/>
        <end position="411"/>
    </location>
</feature>
<accession>A0A0W7WPD5</accession>